<feature type="domain" description="Orc1-like AAA ATPase" evidence="1">
    <location>
        <begin position="188"/>
        <end position="367"/>
    </location>
</feature>
<sequence>MNGKNEETIADFAALFAAADKEAHTAKVEETSPDLVQDGLRYASVSGWFDPMVIWQRLASQSLGAAPLEWIGSLRRMSFVDPETPNRWMLLDQFRLPELQKLSQAGTLHETAESMAQDVYSKTLARLLSSRVQLAKEDSSTLPVVKDVARWLTEISVPVSLPSAAEITGTLEQNLRDAELERLSRGMVGREDELRALHAFVRQNWSLPPSSLPVFCLEGMGGIGKSTLVAGFIRDRLPLIDPEAIVIWIDYDRLRIRSEDVTTIALDISRQLSWALPHLAEQMAEARTELRRFRPSGLAPSASEVSREYTSERTSSNLTSNILSRHISMQKGKIERPVLLVLDTLEHLERAPVPQHDVVHMLHALRRDALLRMVVIASGRRAFSTGFGGTPVVEPEEHLRELTGLSVEGARAFLQKRETINSENIEKLLKSFEHLDERAFRQTIGVPLILSLLTRLVSEGAVDLTSSDTRSIQDAVNAEAVTQYLYGRVLNHLPDQLARFATAGLLLREVSAEMLKAVVWPVIRMEEYNKHPEPLFDKIFAQLVAETWLVDVVASSTPMRVKHRPDLRRLMLQNLYTSGDTRSQALRINNAALAWHRTQITAATSTELTFHRTGVVYYAVAAATLGGSMRNLRSGELRANGVDLQGLLYDFPEGLRPLVQALMGVFDQPDKIPQLLGQMNSALRSSVIVDLMKGFERRREPVEGLKFAGGLPVEDRGRTPTMARMVLRSFIASGRWHMGVRVAAPLVSDPTLPALNFGSARPYYLPWFAAYLAQDMRGKTIAEELKQHAEGVHSRVNQWYLAFGAIFGRFDNPSKPDDELYDLLMALGSSRKAHRQTTDNLRLIRVLGRLQQRRLFQNRDVSKSDLELVMRRGGYSFLPKSLMKDARDLSAEQVLTLLVEHENEQSDRGYWSADSGAIVKRSEDFVMPLASVLETYLSDQTIAYRLSDYMWRCWPIKPYDLRPSKFSEECSTPRGARQALRTLCSFADHTGQMSRLIDIAQRLTGQDKDIRRIRLFYVKWEAAFG</sequence>
<keyword evidence="2" id="KW-0547">Nucleotide-binding</keyword>
<organism evidence="2 3">
    <name type="scientific">Asticcacaulis machinosus</name>
    <dbReference type="NCBI Taxonomy" id="2984211"/>
    <lineage>
        <taxon>Bacteria</taxon>
        <taxon>Pseudomonadati</taxon>
        <taxon>Pseudomonadota</taxon>
        <taxon>Alphaproteobacteria</taxon>
        <taxon>Caulobacterales</taxon>
        <taxon>Caulobacteraceae</taxon>
        <taxon>Asticcacaulis</taxon>
    </lineage>
</organism>
<protein>
    <submittedName>
        <fullName evidence="2">ATP-binding protein</fullName>
    </submittedName>
</protein>
<dbReference type="Pfam" id="PF13191">
    <property type="entry name" value="AAA_16"/>
    <property type="match status" value="1"/>
</dbReference>
<evidence type="ECO:0000313" key="3">
    <source>
        <dbReference type="Proteomes" id="UP001218579"/>
    </source>
</evidence>
<dbReference type="EMBL" id="JAQQKV010000001">
    <property type="protein sequence ID" value="MDC7675142.1"/>
    <property type="molecule type" value="Genomic_DNA"/>
</dbReference>
<dbReference type="InterPro" id="IPR027417">
    <property type="entry name" value="P-loop_NTPase"/>
</dbReference>
<keyword evidence="3" id="KW-1185">Reference proteome</keyword>
<dbReference type="RefSeq" id="WP_272743454.1">
    <property type="nucleotide sequence ID" value="NZ_JAQQKV010000001.1"/>
</dbReference>
<name>A0ABT5HFY2_9CAUL</name>
<dbReference type="Proteomes" id="UP001218579">
    <property type="component" value="Unassembled WGS sequence"/>
</dbReference>
<evidence type="ECO:0000259" key="1">
    <source>
        <dbReference type="Pfam" id="PF13191"/>
    </source>
</evidence>
<dbReference type="InterPro" id="IPR041664">
    <property type="entry name" value="AAA_16"/>
</dbReference>
<evidence type="ECO:0000313" key="2">
    <source>
        <dbReference type="EMBL" id="MDC7675142.1"/>
    </source>
</evidence>
<proteinExistence type="predicted"/>
<dbReference type="SUPFAM" id="SSF52540">
    <property type="entry name" value="P-loop containing nucleoside triphosphate hydrolases"/>
    <property type="match status" value="1"/>
</dbReference>
<reference evidence="2 3" key="1">
    <citation type="submission" date="2023-01" db="EMBL/GenBank/DDBJ databases">
        <title>Novel species of the genus Asticcacaulis isolated from rivers.</title>
        <authorList>
            <person name="Lu H."/>
        </authorList>
    </citation>
    <scope>NUCLEOTIDE SEQUENCE [LARGE SCALE GENOMIC DNA]</scope>
    <source>
        <strain evidence="2 3">LKC15W</strain>
    </source>
</reference>
<dbReference type="Gene3D" id="3.40.50.300">
    <property type="entry name" value="P-loop containing nucleotide triphosphate hydrolases"/>
    <property type="match status" value="1"/>
</dbReference>
<gene>
    <name evidence="2" type="ORF">PQU98_03310</name>
</gene>
<dbReference type="GO" id="GO:0005524">
    <property type="term" value="F:ATP binding"/>
    <property type="evidence" value="ECO:0007669"/>
    <property type="project" value="UniProtKB-KW"/>
</dbReference>
<keyword evidence="2" id="KW-0067">ATP-binding</keyword>
<comment type="caution">
    <text evidence="2">The sequence shown here is derived from an EMBL/GenBank/DDBJ whole genome shotgun (WGS) entry which is preliminary data.</text>
</comment>
<accession>A0ABT5HFY2</accession>